<dbReference type="AlphaFoldDB" id="A0A0L0DW53"/>
<accession>A0A0L0DW53</accession>
<dbReference type="RefSeq" id="XP_013760825.1">
    <property type="nucleotide sequence ID" value="XM_013905371.1"/>
</dbReference>
<dbReference type="Proteomes" id="UP000054408">
    <property type="component" value="Unassembled WGS sequence"/>
</dbReference>
<feature type="compositionally biased region" description="Basic residues" evidence="2">
    <location>
        <begin position="8"/>
        <end position="19"/>
    </location>
</feature>
<feature type="compositionally biased region" description="Basic and acidic residues" evidence="2">
    <location>
        <begin position="50"/>
        <end position="62"/>
    </location>
</feature>
<feature type="region of interest" description="Disordered" evidence="2">
    <location>
        <begin position="650"/>
        <end position="690"/>
    </location>
</feature>
<evidence type="ECO:0000313" key="4">
    <source>
        <dbReference type="Proteomes" id="UP000054408"/>
    </source>
</evidence>
<keyword evidence="4" id="KW-1185">Reference proteome</keyword>
<feature type="region of interest" description="Disordered" evidence="2">
    <location>
        <begin position="1"/>
        <end position="62"/>
    </location>
</feature>
<feature type="coiled-coil region" evidence="1">
    <location>
        <begin position="116"/>
        <end position="157"/>
    </location>
</feature>
<dbReference type="EMBL" id="GL349441">
    <property type="protein sequence ID" value="KNC56306.1"/>
    <property type="molecule type" value="Genomic_DNA"/>
</dbReference>
<gene>
    <name evidence="3" type="ORF">AMSG_02276</name>
</gene>
<feature type="region of interest" description="Disordered" evidence="2">
    <location>
        <begin position="384"/>
        <end position="549"/>
    </location>
</feature>
<proteinExistence type="predicted"/>
<feature type="compositionally biased region" description="Low complexity" evidence="2">
    <location>
        <begin position="536"/>
        <end position="547"/>
    </location>
</feature>
<feature type="compositionally biased region" description="Low complexity" evidence="2">
    <location>
        <begin position="800"/>
        <end position="812"/>
    </location>
</feature>
<keyword evidence="1" id="KW-0175">Coiled coil</keyword>
<feature type="compositionally biased region" description="Low complexity" evidence="2">
    <location>
        <begin position="442"/>
        <end position="472"/>
    </location>
</feature>
<evidence type="ECO:0000256" key="1">
    <source>
        <dbReference type="SAM" id="Coils"/>
    </source>
</evidence>
<reference evidence="3 4" key="1">
    <citation type="submission" date="2010-05" db="EMBL/GenBank/DDBJ databases">
        <title>The Genome Sequence of Thecamonas trahens ATCC 50062.</title>
        <authorList>
            <consortium name="The Broad Institute Genome Sequencing Platform"/>
            <person name="Russ C."/>
            <person name="Cuomo C."/>
            <person name="Shea T."/>
            <person name="Young S.K."/>
            <person name="Zeng Q."/>
            <person name="Koehrsen M."/>
            <person name="Haas B."/>
            <person name="Borodovsky M."/>
            <person name="Guigo R."/>
            <person name="Alvarado L."/>
            <person name="Berlin A."/>
            <person name="Bochicchio J."/>
            <person name="Borenstein D."/>
            <person name="Chapman S."/>
            <person name="Chen Z."/>
            <person name="Freedman E."/>
            <person name="Gellesch M."/>
            <person name="Goldberg J."/>
            <person name="Griggs A."/>
            <person name="Gujja S."/>
            <person name="Heilman E."/>
            <person name="Heiman D."/>
            <person name="Hepburn T."/>
            <person name="Howarth C."/>
            <person name="Jen D."/>
            <person name="Larson L."/>
            <person name="Mehta T."/>
            <person name="Park D."/>
            <person name="Pearson M."/>
            <person name="Roberts A."/>
            <person name="Saif S."/>
            <person name="Shenoy N."/>
            <person name="Sisk P."/>
            <person name="Stolte C."/>
            <person name="Sykes S."/>
            <person name="Thomson T."/>
            <person name="Walk T."/>
            <person name="White J."/>
            <person name="Yandava C."/>
            <person name="Burger G."/>
            <person name="Gray M.W."/>
            <person name="Holland P.W.H."/>
            <person name="King N."/>
            <person name="Lang F.B.F."/>
            <person name="Roger A.J."/>
            <person name="Ruiz-Trillo I."/>
            <person name="Lander E."/>
            <person name="Nusbaum C."/>
        </authorList>
    </citation>
    <scope>NUCLEOTIDE SEQUENCE [LARGE SCALE GENOMIC DNA]</scope>
    <source>
        <strain evidence="3 4">ATCC 50062</strain>
    </source>
</reference>
<feature type="compositionally biased region" description="Low complexity" evidence="2">
    <location>
        <begin position="675"/>
        <end position="690"/>
    </location>
</feature>
<feature type="region of interest" description="Disordered" evidence="2">
    <location>
        <begin position="326"/>
        <end position="362"/>
    </location>
</feature>
<evidence type="ECO:0000313" key="3">
    <source>
        <dbReference type="EMBL" id="KNC56306.1"/>
    </source>
</evidence>
<feature type="region of interest" description="Disordered" evidence="2">
    <location>
        <begin position="786"/>
        <end position="815"/>
    </location>
</feature>
<feature type="region of interest" description="Disordered" evidence="2">
    <location>
        <begin position="839"/>
        <end position="905"/>
    </location>
</feature>
<feature type="compositionally biased region" description="Pro residues" evidence="2">
    <location>
        <begin position="789"/>
        <end position="799"/>
    </location>
</feature>
<feature type="compositionally biased region" description="Low complexity" evidence="2">
    <location>
        <begin position="510"/>
        <end position="525"/>
    </location>
</feature>
<feature type="compositionally biased region" description="Low complexity" evidence="2">
    <location>
        <begin position="252"/>
        <end position="266"/>
    </location>
</feature>
<feature type="compositionally biased region" description="Basic residues" evidence="2">
    <location>
        <begin position="497"/>
        <end position="507"/>
    </location>
</feature>
<dbReference type="GeneID" id="25561964"/>
<feature type="region of interest" description="Disordered" evidence="2">
    <location>
        <begin position="203"/>
        <end position="286"/>
    </location>
</feature>
<name>A0A0L0DW53_THETB</name>
<protein>
    <submittedName>
        <fullName evidence="3">Uncharacterized protein</fullName>
    </submittedName>
</protein>
<organism evidence="3 4">
    <name type="scientific">Thecamonas trahens ATCC 50062</name>
    <dbReference type="NCBI Taxonomy" id="461836"/>
    <lineage>
        <taxon>Eukaryota</taxon>
        <taxon>Apusozoa</taxon>
        <taxon>Apusomonadida</taxon>
        <taxon>Apusomonadidae</taxon>
        <taxon>Thecamonas</taxon>
    </lineage>
</organism>
<evidence type="ECO:0000256" key="2">
    <source>
        <dbReference type="SAM" id="MobiDB-lite"/>
    </source>
</evidence>
<sequence length="935" mass="98357">MASGSAPRTKHKGKRKSRKGSTAGSPPTRGSVGLDHTGHRRSPMPSEVSHSPEKASAADDARVERKLALLSDREMELERREQSLRAEAERLALVASSLQADYTKLQRSVKATQMAEHEAQVRLRRKDNEARRAQNQMLKYERKVRHEERLIQEEKKLLRSAIADAITDGALKPQQISHVEALARKTVWDPKVKTTSLLASLPAENSTTRSAAGSVADTTLRDGPPPKTSFSGLPLDANGKPIYPKRRARRNAGTASQGGSASGVSATRAPGRGSSDAGGGPPRGTVVTIDVTQLPVSPDTSPIARGPNASVLDVIDTSGIGNSHGYTSSQYRAARAAQELSPSPALRRRSRRGDDTESVTSCYSTRSVVLDDNELDAMFALRNSSGAEPAAPPTGSYAASFLDRSRSSRAHDASASEGYASQFRKRKQKSTNSRVRPPPRKTAPSGTKASAGAPSGSKPSATKQSKAKSAQADQVRALGYEAIYPDVSIDESAPRPRPVRRRRRKVRTTGSVGAADVSVASGASAPHDESDSESVATLTSASSLSTLPGRHDHIHVSLDPDAPVDDDLRHLLDQMDRFQREVARRKMMRETTAAAGSYAAAHSSLLATRAQNSASSSTIRQIEADMASDDELVARRDGADATPFFDVYASGTPAPHEQTRAAATGSGPLSTTDLASGTRRQSSSTTASISGASIVTRSASTSVDGGDAAPAAHYSGGSYADAHGYEAQLPAASKPVELTESDDFDEALLTGNHFGTVGLAAYLSEDEQDAADIADADASLADVLDAEPMPAPTPAPAPAHPLSSSSHALSSADDIELEPQPAHEPAVIAVNLFASGPDSSLPAAEPVPEPAPAPAVDGSLSIEDLSACSAEFEPESKAELEAEPEPAARAVPPTPQPSKPVDDPYLAEFGLDSSSDSLVIDHQFSYSERAMAAQQ</sequence>
<feature type="compositionally biased region" description="Basic and acidic residues" evidence="2">
    <location>
        <begin position="403"/>
        <end position="414"/>
    </location>
</feature>